<dbReference type="AlphaFoldDB" id="A0A7K0DAC4"/>
<feature type="transmembrane region" description="Helical" evidence="1">
    <location>
        <begin position="14"/>
        <end position="34"/>
    </location>
</feature>
<accession>A0A7K0DAC4</accession>
<protein>
    <submittedName>
        <fullName evidence="2">Uncharacterized protein</fullName>
    </submittedName>
</protein>
<dbReference type="Proteomes" id="UP000438448">
    <property type="component" value="Unassembled WGS sequence"/>
</dbReference>
<keyword evidence="1" id="KW-0472">Membrane</keyword>
<evidence type="ECO:0000313" key="2">
    <source>
        <dbReference type="EMBL" id="MQY22733.1"/>
    </source>
</evidence>
<gene>
    <name evidence="2" type="ORF">NRB20_58550</name>
</gene>
<reference evidence="2 3" key="1">
    <citation type="submission" date="2019-10" db="EMBL/GenBank/DDBJ databases">
        <title>Nocardia macrotermitis sp. nov. and Nocardia aurantia sp. nov., isolated from the gut of fungus growing-termite Macrotermes natalensis.</title>
        <authorList>
            <person name="Benndorf R."/>
            <person name="Schwitalla J."/>
            <person name="Martin K."/>
            <person name="De Beer W."/>
            <person name="Kaster A.-K."/>
            <person name="Vollmers J."/>
            <person name="Poulsen M."/>
            <person name="Beemelmanns C."/>
        </authorList>
    </citation>
    <scope>NUCLEOTIDE SEQUENCE [LARGE SCALE GENOMIC DNA]</scope>
    <source>
        <strain evidence="2 3">RB20</strain>
    </source>
</reference>
<keyword evidence="1" id="KW-1133">Transmembrane helix</keyword>
<keyword evidence="1" id="KW-0812">Transmembrane</keyword>
<sequence length="38" mass="4105">MGKHSRHLRPVDTVAVLLGVVAMAAAGSSVLRLIRHRE</sequence>
<organism evidence="2 3">
    <name type="scientific">Nocardia macrotermitis</name>
    <dbReference type="NCBI Taxonomy" id="2585198"/>
    <lineage>
        <taxon>Bacteria</taxon>
        <taxon>Bacillati</taxon>
        <taxon>Actinomycetota</taxon>
        <taxon>Actinomycetes</taxon>
        <taxon>Mycobacteriales</taxon>
        <taxon>Nocardiaceae</taxon>
        <taxon>Nocardia</taxon>
    </lineage>
</organism>
<evidence type="ECO:0000256" key="1">
    <source>
        <dbReference type="SAM" id="Phobius"/>
    </source>
</evidence>
<keyword evidence="3" id="KW-1185">Reference proteome</keyword>
<comment type="caution">
    <text evidence="2">The sequence shown here is derived from an EMBL/GenBank/DDBJ whole genome shotgun (WGS) entry which is preliminary data.</text>
</comment>
<dbReference type="EMBL" id="WEGK01000015">
    <property type="protein sequence ID" value="MQY22733.1"/>
    <property type="molecule type" value="Genomic_DNA"/>
</dbReference>
<evidence type="ECO:0000313" key="3">
    <source>
        <dbReference type="Proteomes" id="UP000438448"/>
    </source>
</evidence>
<name>A0A7K0DAC4_9NOCA</name>
<proteinExistence type="predicted"/>